<dbReference type="Proteomes" id="UP001302602">
    <property type="component" value="Unassembled WGS sequence"/>
</dbReference>
<name>A0AAN6Z4V4_9PEZI</name>
<evidence type="ECO:0000313" key="2">
    <source>
        <dbReference type="Proteomes" id="UP001302602"/>
    </source>
</evidence>
<reference evidence="1" key="2">
    <citation type="submission" date="2023-05" db="EMBL/GenBank/DDBJ databases">
        <authorList>
            <consortium name="Lawrence Berkeley National Laboratory"/>
            <person name="Steindorff A."/>
            <person name="Hensen N."/>
            <person name="Bonometti L."/>
            <person name="Westerberg I."/>
            <person name="Brannstrom I.O."/>
            <person name="Guillou S."/>
            <person name="Cros-Aarteil S."/>
            <person name="Calhoun S."/>
            <person name="Haridas S."/>
            <person name="Kuo A."/>
            <person name="Mondo S."/>
            <person name="Pangilinan J."/>
            <person name="Riley R."/>
            <person name="Labutti K."/>
            <person name="Andreopoulos B."/>
            <person name="Lipzen A."/>
            <person name="Chen C."/>
            <person name="Yanf M."/>
            <person name="Daum C."/>
            <person name="Ng V."/>
            <person name="Clum A."/>
            <person name="Ohm R."/>
            <person name="Martin F."/>
            <person name="Silar P."/>
            <person name="Natvig D."/>
            <person name="Lalanne C."/>
            <person name="Gautier V."/>
            <person name="Ament-Velasquez S.L."/>
            <person name="Kruys A."/>
            <person name="Hutchinson M.I."/>
            <person name="Powell A.J."/>
            <person name="Barry K."/>
            <person name="Miller A.N."/>
            <person name="Grigoriev I.V."/>
            <person name="Debuchy R."/>
            <person name="Gladieux P."/>
            <person name="Thoren M.H."/>
            <person name="Johannesson H."/>
        </authorList>
    </citation>
    <scope>NUCLEOTIDE SEQUENCE</scope>
    <source>
        <strain evidence="1">CBS 731.68</strain>
    </source>
</reference>
<reference evidence="1" key="1">
    <citation type="journal article" date="2023" name="Mol. Phylogenet. Evol.">
        <title>Genome-scale phylogeny and comparative genomics of the fungal order Sordariales.</title>
        <authorList>
            <person name="Hensen N."/>
            <person name="Bonometti L."/>
            <person name="Westerberg I."/>
            <person name="Brannstrom I.O."/>
            <person name="Guillou S."/>
            <person name="Cros-Aarteil S."/>
            <person name="Calhoun S."/>
            <person name="Haridas S."/>
            <person name="Kuo A."/>
            <person name="Mondo S."/>
            <person name="Pangilinan J."/>
            <person name="Riley R."/>
            <person name="LaButti K."/>
            <person name="Andreopoulos B."/>
            <person name="Lipzen A."/>
            <person name="Chen C."/>
            <person name="Yan M."/>
            <person name="Daum C."/>
            <person name="Ng V."/>
            <person name="Clum A."/>
            <person name="Steindorff A."/>
            <person name="Ohm R.A."/>
            <person name="Martin F."/>
            <person name="Silar P."/>
            <person name="Natvig D.O."/>
            <person name="Lalanne C."/>
            <person name="Gautier V."/>
            <person name="Ament-Velasquez S.L."/>
            <person name="Kruys A."/>
            <person name="Hutchinson M.I."/>
            <person name="Powell A.J."/>
            <person name="Barry K."/>
            <person name="Miller A.N."/>
            <person name="Grigoriev I.V."/>
            <person name="Debuchy R."/>
            <person name="Gladieux P."/>
            <person name="Hiltunen Thoren M."/>
            <person name="Johannesson H."/>
        </authorList>
    </citation>
    <scope>NUCLEOTIDE SEQUENCE</scope>
    <source>
        <strain evidence="1">CBS 731.68</strain>
    </source>
</reference>
<dbReference type="GeneID" id="87823714"/>
<dbReference type="EMBL" id="MU853226">
    <property type="protein sequence ID" value="KAK4125122.1"/>
    <property type="molecule type" value="Genomic_DNA"/>
</dbReference>
<keyword evidence="2" id="KW-1185">Reference proteome</keyword>
<protein>
    <submittedName>
        <fullName evidence="1">Uncharacterized protein</fullName>
    </submittedName>
</protein>
<sequence length="139" mass="15183">MQWLISVFPNQLQYDVPAARERGSIGWLRPPASAGGVRRVLGLSRWRRCQPGVPPQSVIACMTGVWCQTVVASQPLASEYRNSIIKIESWGCLDDARSCLCTSSESHDPGSVDEVLFLRGLPECSGRRAAEETSRPGPA</sequence>
<dbReference type="AlphaFoldDB" id="A0AAN6Z4V4"/>
<evidence type="ECO:0000313" key="1">
    <source>
        <dbReference type="EMBL" id="KAK4125122.1"/>
    </source>
</evidence>
<gene>
    <name evidence="1" type="ORF">N657DRAFT_355005</name>
</gene>
<dbReference type="RefSeq" id="XP_062648893.1">
    <property type="nucleotide sequence ID" value="XM_062786944.1"/>
</dbReference>
<accession>A0AAN6Z4V4</accession>
<comment type="caution">
    <text evidence="1">The sequence shown here is derived from an EMBL/GenBank/DDBJ whole genome shotgun (WGS) entry which is preliminary data.</text>
</comment>
<organism evidence="1 2">
    <name type="scientific">Parathielavia appendiculata</name>
    <dbReference type="NCBI Taxonomy" id="2587402"/>
    <lineage>
        <taxon>Eukaryota</taxon>
        <taxon>Fungi</taxon>
        <taxon>Dikarya</taxon>
        <taxon>Ascomycota</taxon>
        <taxon>Pezizomycotina</taxon>
        <taxon>Sordariomycetes</taxon>
        <taxon>Sordariomycetidae</taxon>
        <taxon>Sordariales</taxon>
        <taxon>Chaetomiaceae</taxon>
        <taxon>Parathielavia</taxon>
    </lineage>
</organism>
<proteinExistence type="predicted"/>